<dbReference type="PANTHER" id="PTHR39153">
    <property type="entry name" value="AGR244WP"/>
    <property type="match status" value="1"/>
</dbReference>
<protein>
    <recommendedName>
        <fullName evidence="4">Imidazoleglycerol-phosphate dehydratase</fullName>
    </recommendedName>
</protein>
<feature type="compositionally biased region" description="Basic residues" evidence="1">
    <location>
        <begin position="74"/>
        <end position="87"/>
    </location>
</feature>
<evidence type="ECO:0000313" key="3">
    <source>
        <dbReference type="Proteomes" id="UP000830671"/>
    </source>
</evidence>
<accession>A0A9Q8SSC2</accession>
<evidence type="ECO:0008006" key="4">
    <source>
        <dbReference type="Google" id="ProtNLM"/>
    </source>
</evidence>
<dbReference type="RefSeq" id="XP_049144229.1">
    <property type="nucleotide sequence ID" value="XM_049287086.1"/>
</dbReference>
<dbReference type="EMBL" id="CP019476">
    <property type="protein sequence ID" value="UQC82606.1"/>
    <property type="molecule type" value="Genomic_DNA"/>
</dbReference>
<dbReference type="Proteomes" id="UP000830671">
    <property type="component" value="Chromosome 4"/>
</dbReference>
<dbReference type="KEGG" id="clup:CLUP02_08096"/>
<evidence type="ECO:0000256" key="1">
    <source>
        <dbReference type="SAM" id="MobiDB-lite"/>
    </source>
</evidence>
<dbReference type="GeneID" id="73342096"/>
<organism evidence="2 3">
    <name type="scientific">Colletotrichum lupini</name>
    <dbReference type="NCBI Taxonomy" id="145971"/>
    <lineage>
        <taxon>Eukaryota</taxon>
        <taxon>Fungi</taxon>
        <taxon>Dikarya</taxon>
        <taxon>Ascomycota</taxon>
        <taxon>Pezizomycotina</taxon>
        <taxon>Sordariomycetes</taxon>
        <taxon>Hypocreomycetidae</taxon>
        <taxon>Glomerellales</taxon>
        <taxon>Glomerellaceae</taxon>
        <taxon>Colletotrichum</taxon>
        <taxon>Colletotrichum acutatum species complex</taxon>
    </lineage>
</organism>
<evidence type="ECO:0000313" key="2">
    <source>
        <dbReference type="EMBL" id="UQC82606.1"/>
    </source>
</evidence>
<proteinExistence type="predicted"/>
<sequence>MGAAPGHSLGLWDSLQGLCSASALVPPARTNLLTSAIDGVKKRQELHLSRLTSLRLFPLLNIFNCTSLHRLHTGHFHGPQRSRRHRLSSPQTQTGAPVDNASRMATHDKMKSAEADDAAWEATRGAFIGAARWGLGAAVVGAFAYKFSPLYKGLTIQFKIYMQMSAMVLGSMLEADNRLREYEARATETEIDTLNGTKVDLKLYFIVLYT</sequence>
<gene>
    <name evidence="2" type="ORF">CLUP02_08096</name>
</gene>
<dbReference type="InterPro" id="IPR038882">
    <property type="entry name" value="Rcf3"/>
</dbReference>
<keyword evidence="3" id="KW-1185">Reference proteome</keyword>
<dbReference type="PANTHER" id="PTHR39153:SF1">
    <property type="entry name" value="AGR244WP"/>
    <property type="match status" value="1"/>
</dbReference>
<feature type="region of interest" description="Disordered" evidence="1">
    <location>
        <begin position="74"/>
        <end position="99"/>
    </location>
</feature>
<reference evidence="2" key="1">
    <citation type="journal article" date="2021" name="Mol. Plant Microbe Interact.">
        <title>Complete Genome Sequence of the Plant-Pathogenic Fungus Colletotrichum lupini.</title>
        <authorList>
            <person name="Baroncelli R."/>
            <person name="Pensec F."/>
            <person name="Da Lio D."/>
            <person name="Boufleur T."/>
            <person name="Vicente I."/>
            <person name="Sarrocco S."/>
            <person name="Picot A."/>
            <person name="Baraldi E."/>
            <person name="Sukno S."/>
            <person name="Thon M."/>
            <person name="Le Floch G."/>
        </authorList>
    </citation>
    <scope>NUCLEOTIDE SEQUENCE</scope>
    <source>
        <strain evidence="2">IMI 504893</strain>
    </source>
</reference>
<name>A0A9Q8SSC2_9PEZI</name>
<dbReference type="AlphaFoldDB" id="A0A9Q8SSC2"/>